<dbReference type="Proteomes" id="UP001523234">
    <property type="component" value="Unassembled WGS sequence"/>
</dbReference>
<evidence type="ECO:0000313" key="5">
    <source>
        <dbReference type="EMBL" id="MCO0831632.1"/>
    </source>
</evidence>
<keyword evidence="6" id="KW-1185">Reference proteome</keyword>
<dbReference type="PROSITE" id="PS51186">
    <property type="entry name" value="GNAT"/>
    <property type="match status" value="1"/>
</dbReference>
<dbReference type="InterPro" id="IPR000182">
    <property type="entry name" value="GNAT_dom"/>
</dbReference>
<dbReference type="InterPro" id="IPR016181">
    <property type="entry name" value="Acyl_CoA_acyltransferase"/>
</dbReference>
<organism evidence="5 6">
    <name type="scientific">Fructobacillus apis</name>
    <dbReference type="NCBI Taxonomy" id="2935017"/>
    <lineage>
        <taxon>Bacteria</taxon>
        <taxon>Bacillati</taxon>
        <taxon>Bacillota</taxon>
        <taxon>Bacilli</taxon>
        <taxon>Lactobacillales</taxon>
        <taxon>Lactobacillaceae</taxon>
        <taxon>Fructobacillus</taxon>
    </lineage>
</organism>
<keyword evidence="1" id="KW-0808">Transferase</keyword>
<dbReference type="PANTHER" id="PTHR43792:SF8">
    <property type="entry name" value="[RIBOSOMAL PROTEIN US5]-ALANINE N-ACETYLTRANSFERASE"/>
    <property type="match status" value="1"/>
</dbReference>
<proteinExistence type="inferred from homology"/>
<comment type="caution">
    <text evidence="5">The sequence shown here is derived from an EMBL/GenBank/DDBJ whole genome shotgun (WGS) entry which is preliminary data.</text>
</comment>
<evidence type="ECO:0000313" key="6">
    <source>
        <dbReference type="Proteomes" id="UP001523234"/>
    </source>
</evidence>
<gene>
    <name evidence="5" type="ORF">NFX39_00800</name>
</gene>
<dbReference type="InterPro" id="IPR051531">
    <property type="entry name" value="N-acetyltransferase"/>
</dbReference>
<evidence type="ECO:0000256" key="1">
    <source>
        <dbReference type="ARBA" id="ARBA00022679"/>
    </source>
</evidence>
<accession>A0ABT0ZNU1</accession>
<name>A0ABT0ZNU1_9LACO</name>
<reference evidence="5 6" key="1">
    <citation type="submission" date="2022-06" db="EMBL/GenBank/DDBJ databases">
        <title>Fructobacillus taiwanensis sp. nov., isolated from the honeybee.</title>
        <authorList>
            <person name="Chen Y.-S."/>
            <person name="Wang L.-T."/>
            <person name="Lee Y.-S."/>
            <person name="Chang Y.-C."/>
            <person name="Wu H.-C."/>
            <person name="Liao C.-Y."/>
            <person name="Chen W.-H."/>
            <person name="Deng J.-N."/>
            <person name="Wang Y.-H."/>
        </authorList>
    </citation>
    <scope>NUCLEOTIDE SEQUENCE [LARGE SCALE GENOMIC DNA]</scope>
    <source>
        <strain evidence="5 6">W13</strain>
    </source>
</reference>
<evidence type="ECO:0000256" key="2">
    <source>
        <dbReference type="ARBA" id="ARBA00023315"/>
    </source>
</evidence>
<dbReference type="RefSeq" id="WP_252442079.1">
    <property type="nucleotide sequence ID" value="NZ_JAMWYK010000001.1"/>
</dbReference>
<feature type="domain" description="N-acetyltransferase" evidence="4">
    <location>
        <begin position="23"/>
        <end position="164"/>
    </location>
</feature>
<comment type="similarity">
    <text evidence="3">Belongs to the acetyltransferase family. RimJ subfamily.</text>
</comment>
<evidence type="ECO:0000256" key="3">
    <source>
        <dbReference type="ARBA" id="ARBA00038502"/>
    </source>
</evidence>
<dbReference type="Pfam" id="PF13302">
    <property type="entry name" value="Acetyltransf_3"/>
    <property type="match status" value="1"/>
</dbReference>
<dbReference type="PANTHER" id="PTHR43792">
    <property type="entry name" value="GNAT FAMILY, PUTATIVE (AFU_ORTHOLOGUE AFUA_3G00765)-RELATED-RELATED"/>
    <property type="match status" value="1"/>
</dbReference>
<dbReference type="EMBL" id="JAMWYK010000001">
    <property type="protein sequence ID" value="MCO0831632.1"/>
    <property type="molecule type" value="Genomic_DNA"/>
</dbReference>
<dbReference type="Gene3D" id="3.40.630.30">
    <property type="match status" value="1"/>
</dbReference>
<dbReference type="SUPFAM" id="SSF55729">
    <property type="entry name" value="Acyl-CoA N-acyltransferases (Nat)"/>
    <property type="match status" value="1"/>
</dbReference>
<keyword evidence="2" id="KW-0012">Acyltransferase</keyword>
<evidence type="ECO:0000259" key="4">
    <source>
        <dbReference type="PROSITE" id="PS51186"/>
    </source>
</evidence>
<protein>
    <submittedName>
        <fullName evidence="5">GNAT family N-acetyltransferase</fullName>
    </submittedName>
</protein>
<sequence length="164" mass="18580">MKNFQSPAGLVQIKPVQVKYAAPMFHAIVMSKDNLSRFLDWAKEPSLQAQKDYLIQEKRRRFRKHPLSFAFVVNGQAVGAIDLRIQADEKLAEVGYWLTEEHQNLGIVTCGLEEIKQYAIDKLKLDGLYVNVLPANAASSRVAEKVGFIPDGAVGTFNRYTWRK</sequence>